<dbReference type="EMBL" id="VUJU01002561">
    <property type="protein sequence ID" value="KAF0760849.1"/>
    <property type="molecule type" value="Genomic_DNA"/>
</dbReference>
<dbReference type="Proteomes" id="UP000478052">
    <property type="component" value="Unassembled WGS sequence"/>
</dbReference>
<accession>A0A6G0YT59</accession>
<proteinExistence type="predicted"/>
<dbReference type="AlphaFoldDB" id="A0A6G0YT59"/>
<comment type="caution">
    <text evidence="2">The sequence shown here is derived from an EMBL/GenBank/DDBJ whole genome shotgun (WGS) entry which is preliminary data.</text>
</comment>
<evidence type="ECO:0000256" key="1">
    <source>
        <dbReference type="SAM" id="MobiDB-lite"/>
    </source>
</evidence>
<evidence type="ECO:0000313" key="2">
    <source>
        <dbReference type="EMBL" id="KAF0760849.1"/>
    </source>
</evidence>
<organism evidence="2 3">
    <name type="scientific">Aphis craccivora</name>
    <name type="common">Cowpea aphid</name>
    <dbReference type="NCBI Taxonomy" id="307492"/>
    <lineage>
        <taxon>Eukaryota</taxon>
        <taxon>Metazoa</taxon>
        <taxon>Ecdysozoa</taxon>
        <taxon>Arthropoda</taxon>
        <taxon>Hexapoda</taxon>
        <taxon>Insecta</taxon>
        <taxon>Pterygota</taxon>
        <taxon>Neoptera</taxon>
        <taxon>Paraneoptera</taxon>
        <taxon>Hemiptera</taxon>
        <taxon>Sternorrhyncha</taxon>
        <taxon>Aphidomorpha</taxon>
        <taxon>Aphidoidea</taxon>
        <taxon>Aphididae</taxon>
        <taxon>Aphidini</taxon>
        <taxon>Aphis</taxon>
        <taxon>Aphis</taxon>
    </lineage>
</organism>
<reference evidence="2 3" key="1">
    <citation type="submission" date="2019-08" db="EMBL/GenBank/DDBJ databases">
        <title>Whole genome of Aphis craccivora.</title>
        <authorList>
            <person name="Voronova N.V."/>
            <person name="Shulinski R.S."/>
            <person name="Bandarenka Y.V."/>
            <person name="Zhorov D.G."/>
            <person name="Warner D."/>
        </authorList>
    </citation>
    <scope>NUCLEOTIDE SEQUENCE [LARGE SCALE GENOMIC DNA]</scope>
    <source>
        <strain evidence="2">180601</strain>
        <tissue evidence="2">Whole Body</tissue>
    </source>
</reference>
<keyword evidence="3" id="KW-1185">Reference proteome</keyword>
<name>A0A6G0YT59_APHCR</name>
<sequence>MMSKVNIFQQFSKKSRKTKNMTEKREFLRKTSFRPNRVFLYGCNSKTDHCEYLKFSPNVYVSVINIHSSFYETFKITKICISGVFRPLKHKPPLSPTIRNDPRLTNHLR</sequence>
<feature type="region of interest" description="Disordered" evidence="1">
    <location>
        <begin position="90"/>
        <end position="109"/>
    </location>
</feature>
<evidence type="ECO:0000313" key="3">
    <source>
        <dbReference type="Proteomes" id="UP000478052"/>
    </source>
</evidence>
<gene>
    <name evidence="2" type="ORF">FWK35_00030070</name>
</gene>
<protein>
    <submittedName>
        <fullName evidence="2">Uncharacterized protein</fullName>
    </submittedName>
</protein>
<feature type="compositionally biased region" description="Basic and acidic residues" evidence="1">
    <location>
        <begin position="100"/>
        <end position="109"/>
    </location>
</feature>